<accession>A0A0F8ZEW5</accession>
<name>A0A0F8ZEW5_9ZZZZ</name>
<evidence type="ECO:0000313" key="1">
    <source>
        <dbReference type="EMBL" id="KKK65019.1"/>
    </source>
</evidence>
<sequence>MTLKKKYQTKESAIASYNYTDLAEGTGVTEYFGANNVDNAAASHFLSKNITYSNDKITHIITGGAGDALRLDLDFDLLFNIPARIKGKVRCQIPWVQGHTTSGNLSGTSYAIVKVRKVTAAGAELEIAQNVKSDTLTVANLVCEGTVKNVEVDITSVNLFKEGETLRITIELWSSGGSSGAKIGLCHDPQNRV</sequence>
<dbReference type="AlphaFoldDB" id="A0A0F8ZEW5"/>
<reference evidence="1" key="1">
    <citation type="journal article" date="2015" name="Nature">
        <title>Complex archaea that bridge the gap between prokaryotes and eukaryotes.</title>
        <authorList>
            <person name="Spang A."/>
            <person name="Saw J.H."/>
            <person name="Jorgensen S.L."/>
            <person name="Zaremba-Niedzwiedzka K."/>
            <person name="Martijn J."/>
            <person name="Lind A.E."/>
            <person name="van Eijk R."/>
            <person name="Schleper C."/>
            <person name="Guy L."/>
            <person name="Ettema T.J."/>
        </authorList>
    </citation>
    <scope>NUCLEOTIDE SEQUENCE</scope>
</reference>
<protein>
    <submittedName>
        <fullName evidence="1">Uncharacterized protein</fullName>
    </submittedName>
</protein>
<proteinExistence type="predicted"/>
<dbReference type="EMBL" id="LAZR01060758">
    <property type="protein sequence ID" value="KKK65019.1"/>
    <property type="molecule type" value="Genomic_DNA"/>
</dbReference>
<gene>
    <name evidence="1" type="ORF">LCGC14_2978380</name>
</gene>
<comment type="caution">
    <text evidence="1">The sequence shown here is derived from an EMBL/GenBank/DDBJ whole genome shotgun (WGS) entry which is preliminary data.</text>
</comment>
<organism evidence="1">
    <name type="scientific">marine sediment metagenome</name>
    <dbReference type="NCBI Taxonomy" id="412755"/>
    <lineage>
        <taxon>unclassified sequences</taxon>
        <taxon>metagenomes</taxon>
        <taxon>ecological metagenomes</taxon>
    </lineage>
</organism>
<feature type="non-terminal residue" evidence="1">
    <location>
        <position position="193"/>
    </location>
</feature>